<protein>
    <submittedName>
        <fullName evidence="1">Uncharacterized protein</fullName>
    </submittedName>
</protein>
<evidence type="ECO:0000313" key="2">
    <source>
        <dbReference type="Proteomes" id="UP001596084"/>
    </source>
</evidence>
<organism evidence="1 2">
    <name type="scientific">Polaromonas jejuensis</name>
    <dbReference type="NCBI Taxonomy" id="457502"/>
    <lineage>
        <taxon>Bacteria</taxon>
        <taxon>Pseudomonadati</taxon>
        <taxon>Pseudomonadota</taxon>
        <taxon>Betaproteobacteria</taxon>
        <taxon>Burkholderiales</taxon>
        <taxon>Comamonadaceae</taxon>
        <taxon>Polaromonas</taxon>
    </lineage>
</organism>
<reference evidence="2" key="1">
    <citation type="journal article" date="2019" name="Int. J. Syst. Evol. Microbiol.">
        <title>The Global Catalogue of Microorganisms (GCM) 10K type strain sequencing project: providing services to taxonomists for standard genome sequencing and annotation.</title>
        <authorList>
            <consortium name="The Broad Institute Genomics Platform"/>
            <consortium name="The Broad Institute Genome Sequencing Center for Infectious Disease"/>
            <person name="Wu L."/>
            <person name="Ma J."/>
        </authorList>
    </citation>
    <scope>NUCLEOTIDE SEQUENCE [LARGE SCALE GENOMIC DNA]</scope>
    <source>
        <strain evidence="2">CGMCC 4.7277</strain>
    </source>
</reference>
<dbReference type="EMBL" id="JBHSMX010000003">
    <property type="protein sequence ID" value="MFC5519548.1"/>
    <property type="molecule type" value="Genomic_DNA"/>
</dbReference>
<comment type="caution">
    <text evidence="1">The sequence shown here is derived from an EMBL/GenBank/DDBJ whole genome shotgun (WGS) entry which is preliminary data.</text>
</comment>
<name>A0ABW0Q561_9BURK</name>
<dbReference type="RefSeq" id="WP_068831776.1">
    <property type="nucleotide sequence ID" value="NZ_JBHSMX010000003.1"/>
</dbReference>
<keyword evidence="2" id="KW-1185">Reference proteome</keyword>
<proteinExistence type="predicted"/>
<evidence type="ECO:0000313" key="1">
    <source>
        <dbReference type="EMBL" id="MFC5519548.1"/>
    </source>
</evidence>
<accession>A0ABW0Q561</accession>
<dbReference type="Proteomes" id="UP001596084">
    <property type="component" value="Unassembled WGS sequence"/>
</dbReference>
<sequence length="195" mass="22012">MNIRQLFGLKSRAKPLKAEPASAAEGPATIEDGSANALRRQLVQVLVRDSLRRHGIPAHWLDCQMLLVSSRSRGEGMYVRLVVKHWDMRLLTYAVAFEKSLRIDITRFEPHAAQWLYGISWQLEVGDSCPYLQLPDRSIWTLPPKHHAESELKQDLERMFAIRDADMLARGAAAPTHPSGAYAKTEPQTLAKLYG</sequence>
<gene>
    <name evidence="1" type="ORF">ACFPP7_01285</name>
</gene>